<keyword evidence="7" id="KW-0251">Elongation factor</keyword>
<dbReference type="SUPFAM" id="SSF54211">
    <property type="entry name" value="Ribosomal protein S5 domain 2-like"/>
    <property type="match status" value="1"/>
</dbReference>
<dbReference type="InterPro" id="IPR005517">
    <property type="entry name" value="Transl_elong_EFG/EF2_IV"/>
</dbReference>
<keyword evidence="3" id="KW-0547">Nucleotide-binding</keyword>
<dbReference type="Gene3D" id="3.30.70.240">
    <property type="match status" value="1"/>
</dbReference>
<evidence type="ECO:0000256" key="5">
    <source>
        <dbReference type="NCBIfam" id="TIGR00484"/>
    </source>
</evidence>
<accession>A0A926DRZ0</accession>
<dbReference type="FunFam" id="3.30.70.240:FF:000001">
    <property type="entry name" value="Elongation factor G"/>
    <property type="match status" value="1"/>
</dbReference>
<dbReference type="NCBIfam" id="NF009891">
    <property type="entry name" value="PRK13351.1-1"/>
    <property type="match status" value="1"/>
</dbReference>
<dbReference type="InterPro" id="IPR009022">
    <property type="entry name" value="EFG_III"/>
</dbReference>
<dbReference type="Gene3D" id="2.40.30.10">
    <property type="entry name" value="Translation factors"/>
    <property type="match status" value="1"/>
</dbReference>
<dbReference type="InterPro" id="IPR020568">
    <property type="entry name" value="Ribosomal_Su5_D2-typ_SF"/>
</dbReference>
<dbReference type="InterPro" id="IPR000640">
    <property type="entry name" value="EFG_V-like"/>
</dbReference>
<dbReference type="NCBIfam" id="TIGR00484">
    <property type="entry name" value="EF-G"/>
    <property type="match status" value="1"/>
</dbReference>
<evidence type="ECO:0000256" key="3">
    <source>
        <dbReference type="ARBA" id="ARBA00022741"/>
    </source>
</evidence>
<dbReference type="InterPro" id="IPR009000">
    <property type="entry name" value="Transl_B-barrel_sf"/>
</dbReference>
<proteinExistence type="inferred from homology"/>
<dbReference type="Gene3D" id="3.30.230.10">
    <property type="match status" value="1"/>
</dbReference>
<dbReference type="SMART" id="SM00889">
    <property type="entry name" value="EFG_IV"/>
    <property type="match status" value="1"/>
</dbReference>
<dbReference type="GO" id="GO:0032790">
    <property type="term" value="P:ribosome disassembly"/>
    <property type="evidence" value="ECO:0007669"/>
    <property type="project" value="TreeGrafter"/>
</dbReference>
<dbReference type="SUPFAM" id="SSF50447">
    <property type="entry name" value="Translation proteins"/>
    <property type="match status" value="1"/>
</dbReference>
<dbReference type="Pfam" id="PF03764">
    <property type="entry name" value="EFG_IV"/>
    <property type="match status" value="1"/>
</dbReference>
<evidence type="ECO:0000256" key="2">
    <source>
        <dbReference type="ARBA" id="ARBA00017872"/>
    </source>
</evidence>
<comment type="similarity">
    <text evidence="1">Belongs to the TRAFAC class translation factor GTPase superfamily. Classic translation factor GTPase family. EF-G/EF-2 subfamily.</text>
</comment>
<reference evidence="7" key="1">
    <citation type="submission" date="2020-08" db="EMBL/GenBank/DDBJ databases">
        <title>Genome public.</title>
        <authorList>
            <person name="Liu C."/>
            <person name="Sun Q."/>
        </authorList>
    </citation>
    <scope>NUCLEOTIDE SEQUENCE</scope>
    <source>
        <strain evidence="7">NSJ-32</strain>
    </source>
</reference>
<dbReference type="InterPro" id="IPR014721">
    <property type="entry name" value="Ribsml_uS5_D2-typ_fold_subgr"/>
</dbReference>
<name>A0A926DRZ0_9FIRM</name>
<dbReference type="AlphaFoldDB" id="A0A926DRZ0"/>
<dbReference type="NCBIfam" id="TIGR00231">
    <property type="entry name" value="small_GTP"/>
    <property type="match status" value="1"/>
</dbReference>
<comment type="caution">
    <text evidence="7">The sequence shown here is derived from an EMBL/GenBank/DDBJ whole genome shotgun (WGS) entry which is preliminary data.</text>
</comment>
<dbReference type="EMBL" id="JACRSQ010000001">
    <property type="protein sequence ID" value="MBC8542205.1"/>
    <property type="molecule type" value="Genomic_DNA"/>
</dbReference>
<organism evidence="7 8">
    <name type="scientific">Bianquea renquensis</name>
    <dbReference type="NCBI Taxonomy" id="2763661"/>
    <lineage>
        <taxon>Bacteria</taxon>
        <taxon>Bacillati</taxon>
        <taxon>Bacillota</taxon>
        <taxon>Clostridia</taxon>
        <taxon>Eubacteriales</taxon>
        <taxon>Bianqueaceae</taxon>
        <taxon>Bianquea</taxon>
    </lineage>
</organism>
<keyword evidence="7" id="KW-0648">Protein biosynthesis</keyword>
<dbReference type="InterPro" id="IPR035649">
    <property type="entry name" value="EFG_V"/>
</dbReference>
<feature type="domain" description="Tr-type G" evidence="6">
    <location>
        <begin position="7"/>
        <end position="278"/>
    </location>
</feature>
<evidence type="ECO:0000256" key="1">
    <source>
        <dbReference type="ARBA" id="ARBA00005870"/>
    </source>
</evidence>
<keyword evidence="4" id="KW-0342">GTP-binding</keyword>
<dbReference type="GO" id="GO:0003746">
    <property type="term" value="F:translation elongation factor activity"/>
    <property type="evidence" value="ECO:0007669"/>
    <property type="project" value="UniProtKB-UniRule"/>
</dbReference>
<dbReference type="CDD" id="cd04088">
    <property type="entry name" value="EFG_mtEFG_II"/>
    <property type="match status" value="1"/>
</dbReference>
<sequence length="694" mass="76210">MKVYSSDKIRNIVLLGHGGVGKTTVAEAMAFASGAITRRGSVNDGNTISDFDAEETKRHFSVNTSILPIEWEEYKINILDTPGYFDFVGEVEEALRAAEGAVIVVSAKSGVQVGTELAWEKAEAAGLPRFIFVNGMDEEGANLVKVLEDLQSTFGKAIAPFQVPIKENGKFVGFVNVVKMEGRKFEGDRVVPCEIPDSMADEIDPVRQMILEAVAETDEELMERYFDGDEFTVDEIQDALKSGIVSGDIVPVLCGCAINGTGIGVLMTSICRYFPVAEMVHPTLDAVDKDGKPVKVECGETAPFSAFVFKTSVDPFLGKITYFKINSGILRRDDPVVNVTKDAVERMNRLYVMRGKEQIEVPEIHAGDIGAVTKLSVTTTGDTLCGKRIAVNFPPIQFPDALMCMAVEPKSKGDEDKVSASLQRLMEEDPTIRLVVDREMKQQLLYGVGDQHLDVIVSKMLNKFKIGIELKKPKVPYRETIRSKVQVQGKHKKQSGGHGQYGDVHIIFEPSGDLTQPYVFAEEVFGGAVPKNYFPAVEKGIQECVKSGVLAGYPMVGVKATLVDGSYHPVDSSEMAFKLATALAFKNGIPQAKPVILEPIMTVHITVDEAYMGDIIGDLNKRRGRVLGMERVGKKQVIEAEVPQAEMFTYPADLRSITQGRGMFSMEFARYEETTKEVQDKIIADSKLQDEAKS</sequence>
<dbReference type="Pfam" id="PF14492">
    <property type="entry name" value="EFG_III"/>
    <property type="match status" value="1"/>
</dbReference>
<dbReference type="SMART" id="SM00838">
    <property type="entry name" value="EFG_C"/>
    <property type="match status" value="1"/>
</dbReference>
<dbReference type="InterPro" id="IPR053905">
    <property type="entry name" value="EF-G-like_DII"/>
</dbReference>
<dbReference type="CDD" id="cd04170">
    <property type="entry name" value="EF-G_bact"/>
    <property type="match status" value="1"/>
</dbReference>
<dbReference type="NCBIfam" id="NF009381">
    <property type="entry name" value="PRK12740.1-5"/>
    <property type="match status" value="1"/>
</dbReference>
<keyword evidence="8" id="KW-1185">Reference proteome</keyword>
<dbReference type="Pfam" id="PF00679">
    <property type="entry name" value="EFG_C"/>
    <property type="match status" value="1"/>
</dbReference>
<evidence type="ECO:0000313" key="7">
    <source>
        <dbReference type="EMBL" id="MBC8542205.1"/>
    </source>
</evidence>
<dbReference type="Gene3D" id="3.40.50.300">
    <property type="entry name" value="P-loop containing nucleotide triphosphate hydrolases"/>
    <property type="match status" value="1"/>
</dbReference>
<dbReference type="Pfam" id="PF00009">
    <property type="entry name" value="GTP_EFTU"/>
    <property type="match status" value="1"/>
</dbReference>
<dbReference type="PRINTS" id="PR00315">
    <property type="entry name" value="ELONGATNFCT"/>
</dbReference>
<dbReference type="SUPFAM" id="SSF52540">
    <property type="entry name" value="P-loop containing nucleoside triphosphate hydrolases"/>
    <property type="match status" value="1"/>
</dbReference>
<dbReference type="SUPFAM" id="SSF54980">
    <property type="entry name" value="EF-G C-terminal domain-like"/>
    <property type="match status" value="2"/>
</dbReference>
<dbReference type="CDD" id="cd16262">
    <property type="entry name" value="EFG_III"/>
    <property type="match status" value="1"/>
</dbReference>
<dbReference type="PANTHER" id="PTHR43261">
    <property type="entry name" value="TRANSLATION ELONGATION FACTOR G-RELATED"/>
    <property type="match status" value="1"/>
</dbReference>
<dbReference type="NCBIfam" id="NF009379">
    <property type="entry name" value="PRK12740.1-3"/>
    <property type="match status" value="1"/>
</dbReference>
<dbReference type="Proteomes" id="UP000657006">
    <property type="component" value="Unassembled WGS sequence"/>
</dbReference>
<dbReference type="InterPro" id="IPR000795">
    <property type="entry name" value="T_Tr_GTP-bd_dom"/>
</dbReference>
<dbReference type="RefSeq" id="WP_177718286.1">
    <property type="nucleotide sequence ID" value="NZ_JACRSQ010000001.1"/>
</dbReference>
<dbReference type="FunFam" id="3.30.230.10:FF:000003">
    <property type="entry name" value="Elongation factor G"/>
    <property type="match status" value="1"/>
</dbReference>
<gene>
    <name evidence="7" type="primary">fusA</name>
    <name evidence="7" type="ORF">H8730_01390</name>
</gene>
<dbReference type="InterPro" id="IPR035647">
    <property type="entry name" value="EFG_III/V"/>
</dbReference>
<dbReference type="InterPro" id="IPR005225">
    <property type="entry name" value="Small_GTP-bd"/>
</dbReference>
<dbReference type="InterPro" id="IPR027417">
    <property type="entry name" value="P-loop_NTPase"/>
</dbReference>
<dbReference type="PROSITE" id="PS51722">
    <property type="entry name" value="G_TR_2"/>
    <property type="match status" value="1"/>
</dbReference>
<protein>
    <recommendedName>
        <fullName evidence="2 5">Elongation factor G</fullName>
    </recommendedName>
</protein>
<dbReference type="CDD" id="cd03713">
    <property type="entry name" value="EFG_mtEFG_C"/>
    <property type="match status" value="1"/>
</dbReference>
<evidence type="ECO:0000313" key="8">
    <source>
        <dbReference type="Proteomes" id="UP000657006"/>
    </source>
</evidence>
<dbReference type="InterPro" id="IPR047872">
    <property type="entry name" value="EFG_IV"/>
</dbReference>
<dbReference type="Pfam" id="PF22042">
    <property type="entry name" value="EF-G_D2"/>
    <property type="match status" value="1"/>
</dbReference>
<dbReference type="InterPro" id="IPR041095">
    <property type="entry name" value="EFG_II"/>
</dbReference>
<dbReference type="GO" id="GO:0005525">
    <property type="term" value="F:GTP binding"/>
    <property type="evidence" value="ECO:0007669"/>
    <property type="project" value="UniProtKB-UniRule"/>
</dbReference>
<evidence type="ECO:0000256" key="4">
    <source>
        <dbReference type="ARBA" id="ARBA00023134"/>
    </source>
</evidence>
<dbReference type="InterPro" id="IPR004540">
    <property type="entry name" value="Transl_elong_EFG/EF2"/>
</dbReference>
<evidence type="ECO:0000259" key="6">
    <source>
        <dbReference type="PROSITE" id="PS51722"/>
    </source>
</evidence>
<dbReference type="GO" id="GO:0003924">
    <property type="term" value="F:GTPase activity"/>
    <property type="evidence" value="ECO:0007669"/>
    <property type="project" value="InterPro"/>
</dbReference>
<dbReference type="PANTHER" id="PTHR43261:SF6">
    <property type="entry name" value="ELONGATION FACTOR G-LIKE PROTEIN"/>
    <property type="match status" value="1"/>
</dbReference>
<dbReference type="Gene3D" id="3.30.70.870">
    <property type="entry name" value="Elongation Factor G (Translational Gtpase), domain 3"/>
    <property type="match status" value="1"/>
</dbReference>
<dbReference type="CDD" id="cd01434">
    <property type="entry name" value="EFG_mtEFG1_IV"/>
    <property type="match status" value="1"/>
</dbReference>